<organism evidence="2 3">
    <name type="scientific">Prevotella disiens</name>
    <dbReference type="NCBI Taxonomy" id="28130"/>
    <lineage>
        <taxon>Bacteria</taxon>
        <taxon>Pseudomonadati</taxon>
        <taxon>Bacteroidota</taxon>
        <taxon>Bacteroidia</taxon>
        <taxon>Bacteroidales</taxon>
        <taxon>Prevotellaceae</taxon>
        <taxon>Prevotella</taxon>
    </lineage>
</organism>
<protein>
    <recommendedName>
        <fullName evidence="4">Rod shape-determining protein MreD</fullName>
    </recommendedName>
</protein>
<dbReference type="Proteomes" id="UP000254072">
    <property type="component" value="Unassembled WGS sequence"/>
</dbReference>
<gene>
    <name evidence="2" type="ORF">NCTC11157_02684</name>
</gene>
<evidence type="ECO:0008006" key="4">
    <source>
        <dbReference type="Google" id="ProtNLM"/>
    </source>
</evidence>
<proteinExistence type="predicted"/>
<dbReference type="AlphaFoldDB" id="A0A379EGV6"/>
<feature type="transmembrane region" description="Helical" evidence="1">
    <location>
        <begin position="35"/>
        <end position="55"/>
    </location>
</feature>
<dbReference type="EMBL" id="UGTL01000005">
    <property type="protein sequence ID" value="SUB97883.1"/>
    <property type="molecule type" value="Genomic_DNA"/>
</dbReference>
<keyword evidence="1" id="KW-1133">Transmembrane helix</keyword>
<name>A0A379EGV6_9BACT</name>
<keyword evidence="1" id="KW-0472">Membrane</keyword>
<feature type="transmembrane region" description="Helical" evidence="1">
    <location>
        <begin position="9"/>
        <end position="29"/>
    </location>
</feature>
<evidence type="ECO:0000313" key="3">
    <source>
        <dbReference type="Proteomes" id="UP000254072"/>
    </source>
</evidence>
<evidence type="ECO:0000256" key="1">
    <source>
        <dbReference type="SAM" id="Phobius"/>
    </source>
</evidence>
<evidence type="ECO:0000313" key="2">
    <source>
        <dbReference type="EMBL" id="SUB97883.1"/>
    </source>
</evidence>
<keyword evidence="1" id="KW-0812">Transmembrane</keyword>
<reference evidence="2 3" key="1">
    <citation type="submission" date="2018-06" db="EMBL/GenBank/DDBJ databases">
        <authorList>
            <consortium name="Pathogen Informatics"/>
            <person name="Doyle S."/>
        </authorList>
    </citation>
    <scope>NUCLEOTIDE SEQUENCE [LARGE SCALE GENOMIC DNA]</scope>
    <source>
        <strain evidence="2 3">NCTC11157</strain>
    </source>
</reference>
<sequence length="62" mass="7373">MSIDFVKSLAWFLVLVLAQVFVLNHIHLFGIATPLLYIFLYFYLEGTFHIGQFFFQALSWVW</sequence>
<accession>A0A379EGV6</accession>